<dbReference type="PANTHER" id="PTHR40396">
    <property type="entry name" value="ATPASE-LIKE PROTEIN"/>
    <property type="match status" value="1"/>
</dbReference>
<feature type="domain" description="ATPase AAA-type core" evidence="1">
    <location>
        <begin position="33"/>
        <end position="319"/>
    </location>
</feature>
<dbReference type="GO" id="GO:0005524">
    <property type="term" value="F:ATP binding"/>
    <property type="evidence" value="ECO:0007669"/>
    <property type="project" value="InterPro"/>
</dbReference>
<accession>A0A4E0QQ05</accession>
<sequence length="372" mass="42625">MIKYLTVENYRSIKTENILEFDANSDAAHPVIGFAGANASGKTTLLQSLTFVLWFMQHSFLKIDESAEIPCEPFYTLPSSPSRFHLIFAQRSPGDGKLVDYEYQLCLTKEKVITEKLNYFPDGKELLVYHRHNNNIQFGEHLSSIDTKDLRANCSLISFAAQFASQTVAIVCKHYTVQSNLDAYGLKTDNFNSSLLDKWLADEEIRHHLQTCLKLADVGIEQIDYKYRIGEKTHFTHKIDDGLVNFISRVESAGTLQFLVVLYRVLQALKEGAVLIFDEIELKLHQNLVVYLLTLFKNKADNPHNAQLIFSFHNSYIMEFLIPEQLWFAEKNDQGQTALFSAAAFTDIKDLYQKDLETLYRVGRFGAKPRKI</sequence>
<keyword evidence="3" id="KW-1185">Reference proteome</keyword>
<dbReference type="Proteomes" id="UP000030428">
    <property type="component" value="Unassembled WGS sequence"/>
</dbReference>
<gene>
    <name evidence="2" type="ORF">PN36_34890</name>
</gene>
<evidence type="ECO:0000313" key="2">
    <source>
        <dbReference type="EMBL" id="TGN99715.1"/>
    </source>
</evidence>
<dbReference type="SUPFAM" id="SSF52540">
    <property type="entry name" value="P-loop containing nucleoside triphosphate hydrolases"/>
    <property type="match status" value="1"/>
</dbReference>
<dbReference type="Pfam" id="PF13304">
    <property type="entry name" value="AAA_21"/>
    <property type="match status" value="1"/>
</dbReference>
<reference evidence="2 3" key="1">
    <citation type="journal article" date="2016" name="Front. Microbiol.">
        <title>Single-Cell (Meta-)Genomics of a Dimorphic Candidatus Thiomargarita nelsonii Reveals Genomic Plasticity.</title>
        <authorList>
            <person name="Flood B.E."/>
            <person name="Fliss P."/>
            <person name="Jones D.S."/>
            <person name="Dick G.J."/>
            <person name="Jain S."/>
            <person name="Kaster A.K."/>
            <person name="Winkel M."/>
            <person name="Mussmann M."/>
            <person name="Bailey J."/>
        </authorList>
    </citation>
    <scope>NUCLEOTIDE SEQUENCE [LARGE SCALE GENOMIC DNA]</scope>
    <source>
        <strain evidence="2">Hydrate Ridge</strain>
    </source>
</reference>
<proteinExistence type="predicted"/>
<dbReference type="EMBL" id="JSZA02000403">
    <property type="protein sequence ID" value="TGN99715.1"/>
    <property type="molecule type" value="Genomic_DNA"/>
</dbReference>
<evidence type="ECO:0000313" key="3">
    <source>
        <dbReference type="Proteomes" id="UP000030428"/>
    </source>
</evidence>
<dbReference type="GO" id="GO:0016887">
    <property type="term" value="F:ATP hydrolysis activity"/>
    <property type="evidence" value="ECO:0007669"/>
    <property type="project" value="InterPro"/>
</dbReference>
<dbReference type="AlphaFoldDB" id="A0A4E0QQ05"/>
<dbReference type="PANTHER" id="PTHR40396:SF1">
    <property type="entry name" value="ATPASE AAA-TYPE CORE DOMAIN-CONTAINING PROTEIN"/>
    <property type="match status" value="1"/>
</dbReference>
<protein>
    <recommendedName>
        <fullName evidence="1">ATPase AAA-type core domain-containing protein</fullName>
    </recommendedName>
</protein>
<dbReference type="Gene3D" id="3.40.50.300">
    <property type="entry name" value="P-loop containing nucleotide triphosphate hydrolases"/>
    <property type="match status" value="1"/>
</dbReference>
<evidence type="ECO:0000259" key="1">
    <source>
        <dbReference type="Pfam" id="PF13304"/>
    </source>
</evidence>
<dbReference type="InterPro" id="IPR003959">
    <property type="entry name" value="ATPase_AAA_core"/>
</dbReference>
<organism evidence="2 3">
    <name type="scientific">Candidatus Thiomargarita nelsonii</name>
    <dbReference type="NCBI Taxonomy" id="1003181"/>
    <lineage>
        <taxon>Bacteria</taxon>
        <taxon>Pseudomonadati</taxon>
        <taxon>Pseudomonadota</taxon>
        <taxon>Gammaproteobacteria</taxon>
        <taxon>Thiotrichales</taxon>
        <taxon>Thiotrichaceae</taxon>
        <taxon>Thiomargarita</taxon>
    </lineage>
</organism>
<dbReference type="InterPro" id="IPR027417">
    <property type="entry name" value="P-loop_NTPase"/>
</dbReference>
<comment type="caution">
    <text evidence="2">The sequence shown here is derived from an EMBL/GenBank/DDBJ whole genome shotgun (WGS) entry which is preliminary data.</text>
</comment>
<name>A0A4E0QQ05_9GAMM</name>